<dbReference type="STRING" id="1576369.SAMN05421753_11383"/>
<keyword evidence="6" id="KW-1185">Reference proteome</keyword>
<evidence type="ECO:0000313" key="5">
    <source>
        <dbReference type="EMBL" id="SFI88971.1"/>
    </source>
</evidence>
<dbReference type="PIRSF" id="PIRSF038925">
    <property type="entry name" value="AMP-prot_trans"/>
    <property type="match status" value="1"/>
</dbReference>
<dbReference type="InterPro" id="IPR003812">
    <property type="entry name" value="Fido"/>
</dbReference>
<dbReference type="PROSITE" id="PS51459">
    <property type="entry name" value="FIDO"/>
    <property type="match status" value="1"/>
</dbReference>
<dbReference type="SUPFAM" id="SSF140931">
    <property type="entry name" value="Fic-like"/>
    <property type="match status" value="1"/>
</dbReference>
<name>A0A1I3LW23_9PLAN</name>
<dbReference type="PANTHER" id="PTHR13504:SF38">
    <property type="entry name" value="FIDO DOMAIN-CONTAINING PROTEIN"/>
    <property type="match status" value="1"/>
</dbReference>
<gene>
    <name evidence="5" type="ORF">SAMN05421753_11383</name>
</gene>
<feature type="active site" evidence="2">
    <location>
        <position position="174"/>
    </location>
</feature>
<feature type="binding site" evidence="1">
    <location>
        <begin position="179"/>
        <end position="185"/>
    </location>
    <ligand>
        <name>ATP</name>
        <dbReference type="ChEBI" id="CHEBI:30616"/>
    </ligand>
</feature>
<dbReference type="Gene3D" id="1.10.3290.10">
    <property type="entry name" value="Fido-like domain"/>
    <property type="match status" value="1"/>
</dbReference>
<dbReference type="PANTHER" id="PTHR13504">
    <property type="entry name" value="FIDO DOMAIN-CONTAINING PROTEIN DDB_G0283145"/>
    <property type="match status" value="1"/>
</dbReference>
<dbReference type="EMBL" id="FOQD01000013">
    <property type="protein sequence ID" value="SFI88971.1"/>
    <property type="molecule type" value="Genomic_DNA"/>
</dbReference>
<feature type="binding site" evidence="1">
    <location>
        <position position="174"/>
    </location>
    <ligand>
        <name>ATP</name>
        <dbReference type="ChEBI" id="CHEBI:30616"/>
    </ligand>
</feature>
<dbReference type="Proteomes" id="UP000199518">
    <property type="component" value="Unassembled WGS sequence"/>
</dbReference>
<reference evidence="6" key="1">
    <citation type="submission" date="2016-10" db="EMBL/GenBank/DDBJ databases">
        <authorList>
            <person name="Varghese N."/>
            <person name="Submissions S."/>
        </authorList>
    </citation>
    <scope>NUCLEOTIDE SEQUENCE [LARGE SCALE GENOMIC DNA]</scope>
    <source>
        <strain evidence="6">DSM 26348</strain>
    </source>
</reference>
<dbReference type="InterPro" id="IPR040198">
    <property type="entry name" value="Fido_containing"/>
</dbReference>
<dbReference type="Pfam" id="PF13784">
    <property type="entry name" value="Fic_N"/>
    <property type="match status" value="1"/>
</dbReference>
<dbReference type="InterPro" id="IPR026287">
    <property type="entry name" value="SoFic-like"/>
</dbReference>
<feature type="domain" description="Fido" evidence="4">
    <location>
        <begin position="92"/>
        <end position="238"/>
    </location>
</feature>
<dbReference type="GO" id="GO:0005524">
    <property type="term" value="F:ATP binding"/>
    <property type="evidence" value="ECO:0007669"/>
    <property type="project" value="UniProtKB-KW"/>
</dbReference>
<feature type="binding site" evidence="3">
    <location>
        <begin position="178"/>
        <end position="185"/>
    </location>
    <ligand>
        <name>ATP</name>
        <dbReference type="ChEBI" id="CHEBI:30616"/>
    </ligand>
</feature>
<protein>
    <submittedName>
        <fullName evidence="5">Fic family protein</fullName>
    </submittedName>
</protein>
<feature type="binding site" evidence="1">
    <location>
        <position position="41"/>
    </location>
    <ligand>
        <name>ATP</name>
        <dbReference type="ChEBI" id="CHEBI:30616"/>
    </ligand>
</feature>
<feature type="binding site" evidence="1">
    <location>
        <position position="216"/>
    </location>
    <ligand>
        <name>ATP</name>
        <dbReference type="ChEBI" id="CHEBI:30616"/>
    </ligand>
</feature>
<dbReference type="Pfam" id="PF02661">
    <property type="entry name" value="Fic"/>
    <property type="match status" value="1"/>
</dbReference>
<proteinExistence type="predicted"/>
<keyword evidence="1" id="KW-0547">Nucleotide-binding</keyword>
<keyword evidence="1" id="KW-0067">ATP-binding</keyword>
<dbReference type="InterPro" id="IPR025758">
    <property type="entry name" value="Fic/DOC_N"/>
</dbReference>
<evidence type="ECO:0000259" key="4">
    <source>
        <dbReference type="PROSITE" id="PS51459"/>
    </source>
</evidence>
<accession>A0A1I3LW23</accession>
<dbReference type="OrthoDB" id="9813719at2"/>
<evidence type="ECO:0000256" key="2">
    <source>
        <dbReference type="PIRSR" id="PIRSR640198-1"/>
    </source>
</evidence>
<evidence type="ECO:0000256" key="3">
    <source>
        <dbReference type="PIRSR" id="PIRSR640198-2"/>
    </source>
</evidence>
<evidence type="ECO:0000256" key="1">
    <source>
        <dbReference type="PIRSR" id="PIRSR038925-1"/>
    </source>
</evidence>
<evidence type="ECO:0000313" key="6">
    <source>
        <dbReference type="Proteomes" id="UP000199518"/>
    </source>
</evidence>
<sequence length="345" mass="39341">MIAEAREALGTLNGIGQTLPDPQLLLRPLQAREAIASSSIEGTFVTPQELLAYELEPSEPNSKSEKRADWQEVNNYQRALESGCEMLSQVGFSNHLIRSMHSILMQGVRGVDKSPGEFRRGQVQIGSSGRFIPPPPEHVVALMDQLIQFTKQTDDELDPLIKSFLIHYQFETIHPFSDGNGRVGRALLALMVYHWHRHAHPWLYLSAFFERYKDEYIDNLFKVSTTGNWTEWLTFCLHGTIAQAKDSILRCNLFRSLKERFHSRVTKPSKRTHKLIESLFKKPILTIPSVAAQFNVSYPTAKREIELLVQLGILQEIKFSYPQLYTTPEIMRIAYSDHPSATSSS</sequence>
<dbReference type="InterPro" id="IPR036597">
    <property type="entry name" value="Fido-like_dom_sf"/>
</dbReference>
<dbReference type="AlphaFoldDB" id="A0A1I3LW23"/>
<organism evidence="5 6">
    <name type="scientific">Planctomicrobium piriforme</name>
    <dbReference type="NCBI Taxonomy" id="1576369"/>
    <lineage>
        <taxon>Bacteria</taxon>
        <taxon>Pseudomonadati</taxon>
        <taxon>Planctomycetota</taxon>
        <taxon>Planctomycetia</taxon>
        <taxon>Planctomycetales</taxon>
        <taxon>Planctomycetaceae</taxon>
        <taxon>Planctomicrobium</taxon>
    </lineage>
</organism>